<dbReference type="AlphaFoldDB" id="A0A100YAQ9"/>
<dbReference type="SUPFAM" id="SSF56784">
    <property type="entry name" value="HAD-like"/>
    <property type="match status" value="1"/>
</dbReference>
<dbReference type="InterPro" id="IPR006439">
    <property type="entry name" value="HAD-SF_hydro_IA"/>
</dbReference>
<comment type="caution">
    <text evidence="1">The sequence shown here is derived from an EMBL/GenBank/DDBJ whole genome shotgun (WGS) entry which is preliminary data.</text>
</comment>
<dbReference type="EMBL" id="LNSV01000001">
    <property type="protein sequence ID" value="KUH40704.1"/>
    <property type="molecule type" value="Genomic_DNA"/>
</dbReference>
<dbReference type="PANTHER" id="PTHR43611">
    <property type="entry name" value="ALPHA-D-GLUCOSE 1-PHOSPHATE PHOSPHATASE"/>
    <property type="match status" value="1"/>
</dbReference>
<keyword evidence="2" id="KW-1185">Reference proteome</keyword>
<dbReference type="PRINTS" id="PR00413">
    <property type="entry name" value="HADHALOGNASE"/>
</dbReference>
<dbReference type="PANTHER" id="PTHR43611:SF3">
    <property type="entry name" value="FLAVIN MONONUCLEOTIDE HYDROLASE 1, CHLOROPLATIC"/>
    <property type="match status" value="1"/>
</dbReference>
<keyword evidence="1" id="KW-0378">Hydrolase</keyword>
<accession>A0A100YAQ9</accession>
<dbReference type="Proteomes" id="UP000054011">
    <property type="component" value="Unassembled WGS sequence"/>
</dbReference>
<gene>
    <name evidence="1" type="ORF">ATE80_00510</name>
</gene>
<dbReference type="InterPro" id="IPR036412">
    <property type="entry name" value="HAD-like_sf"/>
</dbReference>
<sequence length="215" mass="23213">MTSPGTVLFDLFGVIARHQSPDLGAVLVSTSGAAAPAFWDAYWRLRPPYDRGELIGPAYWREVGTALGARFDTARIATLIETDVRSWSAVDGEMVTLVEELAAAGRRLGLLSNIPPELASHYEAHHAWLRHFEVCGFSCRIGHAKPRPGAYAWSVRALGVEPADVLFVDDRQENVSAARAAGLRGALFTGPAALRATLREHRLDAAAESPDRTGG</sequence>
<reference evidence="1 2" key="1">
    <citation type="submission" date="2015-11" db="EMBL/GenBank/DDBJ databases">
        <title>Genome-wide analysis reveals the secondary metabolome in Streptomyces kanasensis ZX01.</title>
        <authorList>
            <person name="Zhang G."/>
            <person name="Han L."/>
            <person name="Feng J."/>
            <person name="Zhang X."/>
        </authorList>
    </citation>
    <scope>NUCLEOTIDE SEQUENCE [LARGE SCALE GENOMIC DNA]</scope>
    <source>
        <strain evidence="1 2">ZX01</strain>
    </source>
</reference>
<dbReference type="Gene3D" id="3.40.50.1000">
    <property type="entry name" value="HAD superfamily/HAD-like"/>
    <property type="match status" value="1"/>
</dbReference>
<protein>
    <submittedName>
        <fullName evidence="1">HAD family hydrolase</fullName>
    </submittedName>
</protein>
<organism evidence="1 2">
    <name type="scientific">Streptomyces kanasensis</name>
    <dbReference type="NCBI Taxonomy" id="936756"/>
    <lineage>
        <taxon>Bacteria</taxon>
        <taxon>Bacillati</taxon>
        <taxon>Actinomycetota</taxon>
        <taxon>Actinomycetes</taxon>
        <taxon>Kitasatosporales</taxon>
        <taxon>Streptomycetaceae</taxon>
        <taxon>Streptomyces</taxon>
    </lineage>
</organism>
<evidence type="ECO:0000313" key="1">
    <source>
        <dbReference type="EMBL" id="KUH40704.1"/>
    </source>
</evidence>
<dbReference type="GO" id="GO:0016787">
    <property type="term" value="F:hydrolase activity"/>
    <property type="evidence" value="ECO:0007669"/>
    <property type="project" value="UniProtKB-KW"/>
</dbReference>
<dbReference type="InterPro" id="IPR023214">
    <property type="entry name" value="HAD_sf"/>
</dbReference>
<dbReference type="OrthoDB" id="9797415at2"/>
<dbReference type="Pfam" id="PF00702">
    <property type="entry name" value="Hydrolase"/>
    <property type="match status" value="1"/>
</dbReference>
<proteinExistence type="predicted"/>
<evidence type="ECO:0000313" key="2">
    <source>
        <dbReference type="Proteomes" id="UP000054011"/>
    </source>
</evidence>
<dbReference type="NCBIfam" id="TIGR01509">
    <property type="entry name" value="HAD-SF-IA-v3"/>
    <property type="match status" value="1"/>
</dbReference>
<name>A0A100YAQ9_9ACTN</name>
<dbReference type="RefSeq" id="WP_058940053.1">
    <property type="nucleotide sequence ID" value="NZ_LNSV01000001.1"/>
</dbReference>
<dbReference type="STRING" id="936756.ATE80_00510"/>